<keyword evidence="2" id="KW-0268">Exocytosis</keyword>
<evidence type="ECO:0000256" key="4">
    <source>
        <dbReference type="ARBA" id="ARBA00022737"/>
    </source>
</evidence>
<dbReference type="GO" id="GO:0006893">
    <property type="term" value="P:Golgi to plasma membrane transport"/>
    <property type="evidence" value="ECO:0007669"/>
    <property type="project" value="TreeGrafter"/>
</dbReference>
<name>A0A819J4L9_9BILA</name>
<comment type="similarity">
    <text evidence="1">Belongs to the WD repeat L(2)GL family.</text>
</comment>
<dbReference type="InterPro" id="IPR036322">
    <property type="entry name" value="WD40_repeat_dom_sf"/>
</dbReference>
<dbReference type="PANTHER" id="PTHR10241">
    <property type="entry name" value="LETHAL 2 GIANT LARVAE PROTEIN"/>
    <property type="match status" value="1"/>
</dbReference>
<dbReference type="EMBL" id="CAJOAY010002136">
    <property type="protein sequence ID" value="CAF3924599.1"/>
    <property type="molecule type" value="Genomic_DNA"/>
</dbReference>
<dbReference type="PRINTS" id="PR00962">
    <property type="entry name" value="LETHAL2GIANT"/>
</dbReference>
<dbReference type="GO" id="GO:0005096">
    <property type="term" value="F:GTPase activator activity"/>
    <property type="evidence" value="ECO:0007669"/>
    <property type="project" value="TreeGrafter"/>
</dbReference>
<dbReference type="InterPro" id="IPR013577">
    <property type="entry name" value="LLGL2"/>
</dbReference>
<evidence type="ECO:0000313" key="7">
    <source>
        <dbReference type="Proteomes" id="UP000663881"/>
    </source>
</evidence>
<dbReference type="SUPFAM" id="SSF50978">
    <property type="entry name" value="WD40 repeat-like"/>
    <property type="match status" value="1"/>
</dbReference>
<keyword evidence="3" id="KW-0853">WD repeat</keyword>
<reference evidence="6" key="1">
    <citation type="submission" date="2021-02" db="EMBL/GenBank/DDBJ databases">
        <authorList>
            <person name="Nowell W R."/>
        </authorList>
    </citation>
    <scope>NUCLEOTIDE SEQUENCE</scope>
</reference>
<evidence type="ECO:0000256" key="2">
    <source>
        <dbReference type="ARBA" id="ARBA00022483"/>
    </source>
</evidence>
<proteinExistence type="inferred from homology"/>
<dbReference type="SMART" id="SM00320">
    <property type="entry name" value="WD40"/>
    <property type="match status" value="3"/>
</dbReference>
<keyword evidence="4" id="KW-0677">Repeat</keyword>
<dbReference type="InterPro" id="IPR015943">
    <property type="entry name" value="WD40/YVTN_repeat-like_dom_sf"/>
</dbReference>
<dbReference type="Pfam" id="PF00400">
    <property type="entry name" value="WD40"/>
    <property type="match status" value="1"/>
</dbReference>
<dbReference type="InterPro" id="IPR001680">
    <property type="entry name" value="WD40_rpt"/>
</dbReference>
<evidence type="ECO:0000256" key="1">
    <source>
        <dbReference type="ARBA" id="ARBA00008070"/>
    </source>
</evidence>
<feature type="non-terminal residue" evidence="6">
    <location>
        <position position="440"/>
    </location>
</feature>
<comment type="caution">
    <text evidence="6">The sequence shown here is derived from an EMBL/GenBank/DDBJ whole genome shotgun (WGS) entry which is preliminary data.</text>
</comment>
<protein>
    <recommendedName>
        <fullName evidence="5">Lethal giant larvae homologue 2 domain-containing protein</fullName>
    </recommendedName>
</protein>
<gene>
    <name evidence="6" type="ORF">OKA104_LOCUS25467</name>
</gene>
<dbReference type="AlphaFoldDB" id="A0A819J4L9"/>
<dbReference type="Gene3D" id="2.130.10.10">
    <property type="entry name" value="YVTN repeat-like/Quinoprotein amine dehydrogenase"/>
    <property type="match status" value="2"/>
</dbReference>
<sequence length="440" mass="49425">MTGRIKLPFKLGDSKKTAEIDIIETLKKEDFSLSEIVRYGFPYRPTTLAYDPVQKVLAIGTKNGIIKIYGGAFVECSLQHPTEVEIVQLVFRINEGALISACRDNYIHLWNLRQKKPVIASSLRFVKEKISRCLLPLAFNSKWLLVGTYVGNVYVVNLDTFTLSSYKIMWNNAIGMSRSSHPGVVVDLCQNPDDPTRLYIGFSTHLSSPNTVPLGQVVCWNLQQKTSECVYTLSQGLTSLAWHYEGRQFMCSHCDGSLSVWNLRANDKPVSVNYPHTRICKEESPKFGPVTKVVWSAVKSSGDSFIIFSGGMPLQNDYPQTSINTSLKSSSYFLTILRGQAINVLHMDNAIVDFQVITPSPHIADTPDPSAVVVLLENDLVVIDLKSNNYPLFESLHTLDLHESPITFCDYITEPNTIFYQNLLRLQSKQATKRTFSPQV</sequence>
<dbReference type="GO" id="GO:0005886">
    <property type="term" value="C:plasma membrane"/>
    <property type="evidence" value="ECO:0007669"/>
    <property type="project" value="TreeGrafter"/>
</dbReference>
<dbReference type="GO" id="GO:0019905">
    <property type="term" value="F:syntaxin binding"/>
    <property type="evidence" value="ECO:0007669"/>
    <property type="project" value="TreeGrafter"/>
</dbReference>
<dbReference type="PANTHER" id="PTHR10241:SF25">
    <property type="entry name" value="TOMOSYN, ISOFORM C"/>
    <property type="match status" value="1"/>
</dbReference>
<dbReference type="GO" id="GO:0045159">
    <property type="term" value="F:myosin II binding"/>
    <property type="evidence" value="ECO:0007669"/>
    <property type="project" value="TreeGrafter"/>
</dbReference>
<dbReference type="Pfam" id="PF08366">
    <property type="entry name" value="LLGL"/>
    <property type="match status" value="1"/>
</dbReference>
<dbReference type="InterPro" id="IPR000664">
    <property type="entry name" value="Lethal2_giant"/>
</dbReference>
<evidence type="ECO:0000259" key="5">
    <source>
        <dbReference type="Pfam" id="PF08366"/>
    </source>
</evidence>
<evidence type="ECO:0000256" key="3">
    <source>
        <dbReference type="ARBA" id="ARBA00022574"/>
    </source>
</evidence>
<dbReference type="GO" id="GO:0006887">
    <property type="term" value="P:exocytosis"/>
    <property type="evidence" value="ECO:0007669"/>
    <property type="project" value="UniProtKB-KW"/>
</dbReference>
<organism evidence="6 7">
    <name type="scientific">Adineta steineri</name>
    <dbReference type="NCBI Taxonomy" id="433720"/>
    <lineage>
        <taxon>Eukaryota</taxon>
        <taxon>Metazoa</taxon>
        <taxon>Spiralia</taxon>
        <taxon>Gnathifera</taxon>
        <taxon>Rotifera</taxon>
        <taxon>Eurotatoria</taxon>
        <taxon>Bdelloidea</taxon>
        <taxon>Adinetida</taxon>
        <taxon>Adinetidae</taxon>
        <taxon>Adineta</taxon>
    </lineage>
</organism>
<dbReference type="GO" id="GO:0031201">
    <property type="term" value="C:SNARE complex"/>
    <property type="evidence" value="ECO:0007669"/>
    <property type="project" value="TreeGrafter"/>
</dbReference>
<accession>A0A819J4L9</accession>
<feature type="domain" description="Lethal giant larvae homologue 2" evidence="5">
    <location>
        <begin position="289"/>
        <end position="391"/>
    </location>
</feature>
<evidence type="ECO:0000313" key="6">
    <source>
        <dbReference type="EMBL" id="CAF3924599.1"/>
    </source>
</evidence>
<dbReference type="Proteomes" id="UP000663881">
    <property type="component" value="Unassembled WGS sequence"/>
</dbReference>